<comment type="caution">
    <text evidence="5">The sequence shown here is derived from an EMBL/GenBank/DDBJ whole genome shotgun (WGS) entry which is preliminary data.</text>
</comment>
<keyword evidence="6" id="KW-1185">Reference proteome</keyword>
<feature type="domain" description="PXA" evidence="4">
    <location>
        <begin position="105"/>
        <end position="288"/>
    </location>
</feature>
<keyword evidence="3" id="KW-0812">Transmembrane</keyword>
<evidence type="ECO:0000313" key="5">
    <source>
        <dbReference type="EMBL" id="KAK3195672.1"/>
    </source>
</evidence>
<accession>A0AAD9ZZ88</accession>
<keyword evidence="2" id="KW-0963">Cytoplasm</keyword>
<dbReference type="SMART" id="SM00313">
    <property type="entry name" value="PXA"/>
    <property type="match status" value="1"/>
</dbReference>
<evidence type="ECO:0000313" key="6">
    <source>
        <dbReference type="Proteomes" id="UP001281410"/>
    </source>
</evidence>
<dbReference type="Proteomes" id="UP001281410">
    <property type="component" value="Unassembled WGS sequence"/>
</dbReference>
<dbReference type="GO" id="GO:0005737">
    <property type="term" value="C:cytoplasm"/>
    <property type="evidence" value="ECO:0007669"/>
    <property type="project" value="UniProtKB-SubCell"/>
</dbReference>
<feature type="transmembrane region" description="Helical" evidence="3">
    <location>
        <begin position="16"/>
        <end position="33"/>
    </location>
</feature>
<dbReference type="PANTHER" id="PTHR22999:SF23">
    <property type="entry name" value="SORTING NEXIN-16"/>
    <property type="match status" value="1"/>
</dbReference>
<reference evidence="5" key="1">
    <citation type="journal article" date="2023" name="Plant J.">
        <title>Genome sequences and population genomics provide insights into the demographic history, inbreeding, and mutation load of two 'living fossil' tree species of Dipteronia.</title>
        <authorList>
            <person name="Feng Y."/>
            <person name="Comes H.P."/>
            <person name="Chen J."/>
            <person name="Zhu S."/>
            <person name="Lu R."/>
            <person name="Zhang X."/>
            <person name="Li P."/>
            <person name="Qiu J."/>
            <person name="Olsen K.M."/>
            <person name="Qiu Y."/>
        </authorList>
    </citation>
    <scope>NUCLEOTIDE SEQUENCE</scope>
    <source>
        <strain evidence="5">NBL</strain>
    </source>
</reference>
<sequence>MKAMETIQDLIEEAKLRTVWWALCVFAVCYFVTHTSSSMWMNLPISILIVCALRILVNQVEFSWKVKAVRSQSYLSQLEKKQLSVNDSRLSSAPPPPKWKRKIDSPIVEAAANEFIDKILKDFVSDLWYSEITPDKECPELIRSIIMEAIGEISGRVKEINLVDLLTRDIVDLIGDHIELFRRNQAAIGVDVMGTLSTEERDERLKHHLMASKELHPALITPESEYKVLQRIVGGLLAVVLRPREAQCPIVRTIAREIVTCLVMQPVMSFASPEYINEVIEIILLYINDDNTKGVGDDQSSGGRHKGDSTLRKLYSLNTEESDMTLVKVSNQKETSLDNKTNPEDPLYMRSADWAQMLEAVTQRRTEVLTPENLENMWTKRKKL</sequence>
<evidence type="ECO:0000256" key="1">
    <source>
        <dbReference type="ARBA" id="ARBA00004496"/>
    </source>
</evidence>
<dbReference type="InterPro" id="IPR051837">
    <property type="entry name" value="SortingNexin/PXDomain-PKLike"/>
</dbReference>
<dbReference type="EMBL" id="JANJYJ010000008">
    <property type="protein sequence ID" value="KAK3195672.1"/>
    <property type="molecule type" value="Genomic_DNA"/>
</dbReference>
<keyword evidence="3" id="KW-0472">Membrane</keyword>
<dbReference type="InterPro" id="IPR003114">
    <property type="entry name" value="Phox_assoc"/>
</dbReference>
<dbReference type="Pfam" id="PF02194">
    <property type="entry name" value="PXA"/>
    <property type="match status" value="1"/>
</dbReference>
<gene>
    <name evidence="5" type="ORF">Dsin_026982</name>
</gene>
<evidence type="ECO:0000256" key="3">
    <source>
        <dbReference type="SAM" id="Phobius"/>
    </source>
</evidence>
<evidence type="ECO:0000256" key="2">
    <source>
        <dbReference type="ARBA" id="ARBA00022490"/>
    </source>
</evidence>
<name>A0AAD9ZZ88_9ROSI</name>
<comment type="subcellular location">
    <subcellularLocation>
        <location evidence="1">Cytoplasm</location>
    </subcellularLocation>
</comment>
<proteinExistence type="predicted"/>
<protein>
    <recommendedName>
        <fullName evidence="4">PXA domain-containing protein</fullName>
    </recommendedName>
</protein>
<dbReference type="PROSITE" id="PS51207">
    <property type="entry name" value="PXA"/>
    <property type="match status" value="1"/>
</dbReference>
<evidence type="ECO:0000259" key="4">
    <source>
        <dbReference type="PROSITE" id="PS51207"/>
    </source>
</evidence>
<keyword evidence="3" id="KW-1133">Transmembrane helix</keyword>
<dbReference type="AlphaFoldDB" id="A0AAD9ZZ88"/>
<organism evidence="5 6">
    <name type="scientific">Dipteronia sinensis</name>
    <dbReference type="NCBI Taxonomy" id="43782"/>
    <lineage>
        <taxon>Eukaryota</taxon>
        <taxon>Viridiplantae</taxon>
        <taxon>Streptophyta</taxon>
        <taxon>Embryophyta</taxon>
        <taxon>Tracheophyta</taxon>
        <taxon>Spermatophyta</taxon>
        <taxon>Magnoliopsida</taxon>
        <taxon>eudicotyledons</taxon>
        <taxon>Gunneridae</taxon>
        <taxon>Pentapetalae</taxon>
        <taxon>rosids</taxon>
        <taxon>malvids</taxon>
        <taxon>Sapindales</taxon>
        <taxon>Sapindaceae</taxon>
        <taxon>Hippocastanoideae</taxon>
        <taxon>Acereae</taxon>
        <taxon>Dipteronia</taxon>
    </lineage>
</organism>
<dbReference type="PANTHER" id="PTHR22999">
    <property type="entry name" value="PX SERINE/THREONINE KINASE PXK"/>
    <property type="match status" value="1"/>
</dbReference>